<proteinExistence type="predicted"/>
<organism evidence="2">
    <name type="scientific">Florenciella sp. virus SA2</name>
    <dbReference type="NCBI Taxonomy" id="3240092"/>
    <lineage>
        <taxon>Viruses</taxon>
    </lineage>
</organism>
<keyword evidence="1" id="KW-0472">Membrane</keyword>
<accession>A0AB39JFR3</accession>
<keyword evidence="1" id="KW-1133">Transmembrane helix</keyword>
<protein>
    <submittedName>
        <fullName evidence="2">Uncharacterized protein</fullName>
    </submittedName>
</protein>
<reference evidence="2" key="1">
    <citation type="submission" date="2024-03" db="EMBL/GenBank/DDBJ databases">
        <title>Eukaryotic viruses encode the ribosomal protein eL40.</title>
        <authorList>
            <person name="Thomy J."/>
            <person name="Schvarcz C.R."/>
            <person name="McBeain K.A."/>
            <person name="Edwards K.F."/>
            <person name="Steward G.F."/>
        </authorList>
    </citation>
    <scope>NUCLEOTIDE SEQUENCE</scope>
    <source>
        <strain evidence="2">FloV-SA2</strain>
    </source>
</reference>
<evidence type="ECO:0000256" key="1">
    <source>
        <dbReference type="SAM" id="Phobius"/>
    </source>
</evidence>
<dbReference type="EMBL" id="PP542043">
    <property type="protein sequence ID" value="XDO02268.1"/>
    <property type="molecule type" value="Genomic_DNA"/>
</dbReference>
<keyword evidence="1" id="KW-0812">Transmembrane</keyword>
<feature type="transmembrane region" description="Helical" evidence="1">
    <location>
        <begin position="43"/>
        <end position="72"/>
    </location>
</feature>
<evidence type="ECO:0000313" key="2">
    <source>
        <dbReference type="EMBL" id="XDO02268.1"/>
    </source>
</evidence>
<gene>
    <name evidence="2" type="ORF">FloV-SA2_00450</name>
</gene>
<sequence length="146" mass="17130">MKFAKKIKKTINVENIIAVLFAVLILFEFKMEEEIRMFMNTTVGLILCFVLLIVFFMTFNPFVALLFLIYIYDNIKFDNIQSGLLDKYTKHNVFNKLTNSHIKDKYEKDIEIGVIQEKAPIVKKSLPSKLYSPYSCNCKKSSYQFI</sequence>
<name>A0AB39JFR3_9VIRU</name>
<feature type="transmembrane region" description="Helical" evidence="1">
    <location>
        <begin position="12"/>
        <end position="31"/>
    </location>
</feature>